<proteinExistence type="predicted"/>
<evidence type="ECO:0000313" key="2">
    <source>
        <dbReference type="Proteomes" id="UP001499895"/>
    </source>
</evidence>
<sequence>MTALQAAACVVSPPPNPYSGDPFVLSFHHDLAGPFGAAVDESLLRGGTNVSHRDLVDHLAAADGIKDCRPDLIVLAHALPDLHPFTAVAPHLDLLLGSGATAVGISQQGLAAPFTALRVVAAYQRSGRSTRAVVAVLEQATLPVHFALAHDTPLTDSGVLLLLGTGDGPALGGVESLPPGVPPGARVAELTAADPGGTLVVTGPWVPEGTAGTGPHVHRTARGTYCTSVWLALARHWRAWREEYSAVVLCDTDPLTGTSHLAVLRAGR</sequence>
<keyword evidence="2" id="KW-1185">Reference proteome</keyword>
<reference evidence="1 2" key="1">
    <citation type="journal article" date="2019" name="Int. J. Syst. Evol. Microbiol.">
        <title>The Global Catalogue of Microorganisms (GCM) 10K type strain sequencing project: providing services to taxonomists for standard genome sequencing and annotation.</title>
        <authorList>
            <consortium name="The Broad Institute Genomics Platform"/>
            <consortium name="The Broad Institute Genome Sequencing Center for Infectious Disease"/>
            <person name="Wu L."/>
            <person name="Ma J."/>
        </authorList>
    </citation>
    <scope>NUCLEOTIDE SEQUENCE [LARGE SCALE GENOMIC DNA]</scope>
    <source>
        <strain evidence="1 2">JCM 10649</strain>
    </source>
</reference>
<accession>A0ABN1ARW3</accession>
<dbReference type="Gene3D" id="3.40.47.10">
    <property type="match status" value="1"/>
</dbReference>
<dbReference type="Proteomes" id="UP001499895">
    <property type="component" value="Unassembled WGS sequence"/>
</dbReference>
<comment type="caution">
    <text evidence="1">The sequence shown here is derived from an EMBL/GenBank/DDBJ whole genome shotgun (WGS) entry which is preliminary data.</text>
</comment>
<dbReference type="SUPFAM" id="SSF53901">
    <property type="entry name" value="Thiolase-like"/>
    <property type="match status" value="1"/>
</dbReference>
<dbReference type="RefSeq" id="WP_344094911.1">
    <property type="nucleotide sequence ID" value="NZ_BAAAHB010000076.1"/>
</dbReference>
<protein>
    <submittedName>
        <fullName evidence="1">Uncharacterized protein</fullName>
    </submittedName>
</protein>
<gene>
    <name evidence="1" type="ORF">GCM10009544_50680</name>
</gene>
<dbReference type="EMBL" id="BAAAHB010000076">
    <property type="protein sequence ID" value="GAA0482623.1"/>
    <property type="molecule type" value="Genomic_DNA"/>
</dbReference>
<evidence type="ECO:0000313" key="1">
    <source>
        <dbReference type="EMBL" id="GAA0482623.1"/>
    </source>
</evidence>
<name>A0ABN1ARW3_9ACTN</name>
<organism evidence="1 2">
    <name type="scientific">Streptomyces stramineus</name>
    <dbReference type="NCBI Taxonomy" id="173861"/>
    <lineage>
        <taxon>Bacteria</taxon>
        <taxon>Bacillati</taxon>
        <taxon>Actinomycetota</taxon>
        <taxon>Actinomycetes</taxon>
        <taxon>Kitasatosporales</taxon>
        <taxon>Streptomycetaceae</taxon>
        <taxon>Streptomyces</taxon>
    </lineage>
</organism>
<dbReference type="InterPro" id="IPR016039">
    <property type="entry name" value="Thiolase-like"/>
</dbReference>